<evidence type="ECO:0000313" key="3">
    <source>
        <dbReference type="Proteomes" id="UP001316087"/>
    </source>
</evidence>
<keyword evidence="1" id="KW-1133">Transmembrane helix</keyword>
<dbReference type="EMBL" id="JAKZFC010000001">
    <property type="protein sequence ID" value="MCH7321146.1"/>
    <property type="molecule type" value="Genomic_DNA"/>
</dbReference>
<feature type="transmembrane region" description="Helical" evidence="1">
    <location>
        <begin position="51"/>
        <end position="70"/>
    </location>
</feature>
<comment type="caution">
    <text evidence="2">The sequence shown here is derived from an EMBL/GenBank/DDBJ whole genome shotgun (WGS) entry which is preliminary data.</text>
</comment>
<dbReference type="RefSeq" id="WP_241368181.1">
    <property type="nucleotide sequence ID" value="NZ_JAKZFC010000001.1"/>
</dbReference>
<protein>
    <recommendedName>
        <fullName evidence="4">Stage II sporulation protein M</fullName>
    </recommendedName>
</protein>
<name>A0ABS9U9Y6_9BACL</name>
<organism evidence="2 3">
    <name type="scientific">Solibacillus palustris</name>
    <dbReference type="NCBI Taxonomy" id="2908203"/>
    <lineage>
        <taxon>Bacteria</taxon>
        <taxon>Bacillati</taxon>
        <taxon>Bacillota</taxon>
        <taxon>Bacilli</taxon>
        <taxon>Bacillales</taxon>
        <taxon>Caryophanaceae</taxon>
        <taxon>Solibacillus</taxon>
    </lineage>
</organism>
<keyword evidence="3" id="KW-1185">Reference proteome</keyword>
<accession>A0ABS9U9Y6</accession>
<feature type="transmembrane region" description="Helical" evidence="1">
    <location>
        <begin position="106"/>
        <end position="125"/>
    </location>
</feature>
<evidence type="ECO:0000313" key="2">
    <source>
        <dbReference type="EMBL" id="MCH7321146.1"/>
    </source>
</evidence>
<keyword evidence="1" id="KW-0472">Membrane</keyword>
<keyword evidence="1" id="KW-0812">Transmembrane</keyword>
<feature type="transmembrane region" description="Helical" evidence="1">
    <location>
        <begin position="7"/>
        <end position="27"/>
    </location>
</feature>
<feature type="transmembrane region" description="Helical" evidence="1">
    <location>
        <begin position="146"/>
        <end position="168"/>
    </location>
</feature>
<reference evidence="2 3" key="1">
    <citation type="submission" date="2022-03" db="EMBL/GenBank/DDBJ databases">
        <authorList>
            <person name="Jo J.-H."/>
            <person name="Im W.-T."/>
        </authorList>
    </citation>
    <scope>NUCLEOTIDE SEQUENCE [LARGE SCALE GENOMIC DNA]</scope>
    <source>
        <strain evidence="2 3">MA9</strain>
    </source>
</reference>
<proteinExistence type="predicted"/>
<feature type="transmembrane region" description="Helical" evidence="1">
    <location>
        <begin position="77"/>
        <end position="100"/>
    </location>
</feature>
<gene>
    <name evidence="2" type="ORF">LZ480_04510</name>
</gene>
<sequence length="169" mass="20010">MRNYLTIQYTSMIVICFICGVLCYQLFEMAQIKQVITIFDQRLLSLEKPTIFWNVVPFLVSIIIVLFFSTHQYLAKIALIFIAIKMTFLGLSSVFLLVQHDSIKMYAYWWFPFQLLYGILLIMLYEVMKRQQSSRALKRTLPYNRVLILLFVFVLIGALENFAITYLFK</sequence>
<dbReference type="Proteomes" id="UP001316087">
    <property type="component" value="Unassembled WGS sequence"/>
</dbReference>
<evidence type="ECO:0000256" key="1">
    <source>
        <dbReference type="SAM" id="Phobius"/>
    </source>
</evidence>
<evidence type="ECO:0008006" key="4">
    <source>
        <dbReference type="Google" id="ProtNLM"/>
    </source>
</evidence>